<feature type="transmembrane region" description="Helical" evidence="7">
    <location>
        <begin position="6"/>
        <end position="26"/>
    </location>
</feature>
<evidence type="ECO:0000313" key="9">
    <source>
        <dbReference type="Proteomes" id="UP001375370"/>
    </source>
</evidence>
<dbReference type="Pfam" id="PF03741">
    <property type="entry name" value="TerC"/>
    <property type="match status" value="1"/>
</dbReference>
<gene>
    <name evidence="8" type="ORF">V8247_05875</name>
</gene>
<feature type="compositionally biased region" description="Pro residues" evidence="6">
    <location>
        <begin position="301"/>
        <end position="310"/>
    </location>
</feature>
<comment type="subcellular location">
    <subcellularLocation>
        <location evidence="1">Membrane</location>
        <topology evidence="1">Multi-pass membrane protein</topology>
    </subcellularLocation>
</comment>
<organism evidence="8 9">
    <name type="scientific">Candidatus Dehalogenimonas loeffleri</name>
    <dbReference type="NCBI Taxonomy" id="3127115"/>
    <lineage>
        <taxon>Bacteria</taxon>
        <taxon>Bacillati</taxon>
        <taxon>Chloroflexota</taxon>
        <taxon>Dehalococcoidia</taxon>
        <taxon>Dehalococcoidales</taxon>
        <taxon>Dehalococcoidaceae</taxon>
        <taxon>Dehalogenimonas</taxon>
    </lineage>
</organism>
<sequence length="326" mass="36975">MDIGIWPWILFNAFLITMLALDLFVFHRHAHVIKLKEAVGWVGLWISLAVIFGLGLWVFAGSHHALNYFSAYVVEEALSVDNLFVFLMLFTYFCVPREYRHRVLFWGIIGAILMRAAFIFGGIALINSFHWIIYVFGAFLVFTGIKMGMKKEEDPHPEANPVLKLLRRFLPMSHQYDGGKFFTVENGRRLATPLLAVLVAVETTDIIFAVDSIPAVLSITTDPFIVYTSNMFAIMGLRSIYFALEGFADRLYYLHYGLATILVFLGFKMLISGIYHMPTLLSLLVIAIVLGISVIASLKRPPQPELPPESPFCETGFMDDFEKDDR</sequence>
<dbReference type="RefSeq" id="WP_338736915.1">
    <property type="nucleotide sequence ID" value="NZ_CP146612.1"/>
</dbReference>
<evidence type="ECO:0000313" key="8">
    <source>
        <dbReference type="EMBL" id="WWX24794.1"/>
    </source>
</evidence>
<dbReference type="PANTHER" id="PTHR30238">
    <property type="entry name" value="MEMBRANE BOUND PREDICTED REDOX MODULATOR"/>
    <property type="match status" value="1"/>
</dbReference>
<feature type="transmembrane region" description="Helical" evidence="7">
    <location>
        <begin position="190"/>
        <end position="209"/>
    </location>
</feature>
<evidence type="ECO:0000256" key="5">
    <source>
        <dbReference type="ARBA" id="ARBA00023136"/>
    </source>
</evidence>
<dbReference type="EMBL" id="CP146612">
    <property type="protein sequence ID" value="WWX24794.1"/>
    <property type="molecule type" value="Genomic_DNA"/>
</dbReference>
<accession>A0ABZ2J6C0</accession>
<proteinExistence type="inferred from homology"/>
<feature type="transmembrane region" description="Helical" evidence="7">
    <location>
        <begin position="224"/>
        <end position="244"/>
    </location>
</feature>
<feature type="region of interest" description="Disordered" evidence="6">
    <location>
        <begin position="301"/>
        <end position="326"/>
    </location>
</feature>
<keyword evidence="9" id="KW-1185">Reference proteome</keyword>
<comment type="similarity">
    <text evidence="2">Belongs to the TerC family.</text>
</comment>
<protein>
    <submittedName>
        <fullName evidence="8">TerC family protein</fullName>
    </submittedName>
</protein>
<keyword evidence="5 7" id="KW-0472">Membrane</keyword>
<dbReference type="NCBIfam" id="TIGR03718">
    <property type="entry name" value="R_switched_Alx"/>
    <property type="match status" value="1"/>
</dbReference>
<evidence type="ECO:0000256" key="3">
    <source>
        <dbReference type="ARBA" id="ARBA00022692"/>
    </source>
</evidence>
<keyword evidence="4 7" id="KW-1133">Transmembrane helix</keyword>
<dbReference type="InterPro" id="IPR022369">
    <property type="entry name" value="Integral_membrane_TerC_rswitch"/>
</dbReference>
<feature type="transmembrane region" description="Helical" evidence="7">
    <location>
        <begin position="79"/>
        <end position="96"/>
    </location>
</feature>
<dbReference type="InterPro" id="IPR005496">
    <property type="entry name" value="Integral_membrane_TerC"/>
</dbReference>
<dbReference type="PANTHER" id="PTHR30238:SF0">
    <property type="entry name" value="THYLAKOID MEMBRANE PROTEIN TERC, CHLOROPLASTIC"/>
    <property type="match status" value="1"/>
</dbReference>
<reference evidence="8 9" key="1">
    <citation type="submission" date="2024-03" db="EMBL/GenBank/DDBJ databases">
        <title>A Dehalogenimonas Isolated from Estuarine Sediments Dihaloeliminates Chlorinated Alkanes.</title>
        <authorList>
            <person name="Yang Y."/>
            <person name="Wang H."/>
        </authorList>
    </citation>
    <scope>NUCLEOTIDE SEQUENCE [LARGE SCALE GENOMIC DNA]</scope>
    <source>
        <strain evidence="8 9">W</strain>
    </source>
</reference>
<feature type="compositionally biased region" description="Acidic residues" evidence="6">
    <location>
        <begin position="317"/>
        <end position="326"/>
    </location>
</feature>
<feature type="transmembrane region" description="Helical" evidence="7">
    <location>
        <begin position="38"/>
        <end position="59"/>
    </location>
</feature>
<keyword evidence="3 7" id="KW-0812">Transmembrane</keyword>
<evidence type="ECO:0000256" key="6">
    <source>
        <dbReference type="SAM" id="MobiDB-lite"/>
    </source>
</evidence>
<evidence type="ECO:0000256" key="4">
    <source>
        <dbReference type="ARBA" id="ARBA00022989"/>
    </source>
</evidence>
<feature type="transmembrane region" description="Helical" evidence="7">
    <location>
        <begin position="131"/>
        <end position="149"/>
    </location>
</feature>
<feature type="transmembrane region" description="Helical" evidence="7">
    <location>
        <begin position="103"/>
        <end position="125"/>
    </location>
</feature>
<evidence type="ECO:0000256" key="1">
    <source>
        <dbReference type="ARBA" id="ARBA00004141"/>
    </source>
</evidence>
<feature type="transmembrane region" description="Helical" evidence="7">
    <location>
        <begin position="251"/>
        <end position="271"/>
    </location>
</feature>
<name>A0ABZ2J6C0_9CHLR</name>
<evidence type="ECO:0000256" key="2">
    <source>
        <dbReference type="ARBA" id="ARBA00007511"/>
    </source>
</evidence>
<feature type="transmembrane region" description="Helical" evidence="7">
    <location>
        <begin position="277"/>
        <end position="298"/>
    </location>
</feature>
<evidence type="ECO:0000256" key="7">
    <source>
        <dbReference type="SAM" id="Phobius"/>
    </source>
</evidence>
<dbReference type="Proteomes" id="UP001375370">
    <property type="component" value="Chromosome"/>
</dbReference>